<evidence type="ECO:0000313" key="1">
    <source>
        <dbReference type="EMBL" id="MEU0708484.1"/>
    </source>
</evidence>
<comment type="caution">
    <text evidence="1">The sequence shown here is derived from an EMBL/GenBank/DDBJ whole genome shotgun (WGS) entry which is preliminary data.</text>
</comment>
<keyword evidence="2" id="KW-1185">Reference proteome</keyword>
<dbReference type="RefSeq" id="WP_356583770.1">
    <property type="nucleotide sequence ID" value="NZ_JBEXZP010000384.1"/>
</dbReference>
<reference evidence="1 2" key="1">
    <citation type="submission" date="2024-06" db="EMBL/GenBank/DDBJ databases">
        <title>The Natural Products Discovery Center: Release of the First 8490 Sequenced Strains for Exploring Actinobacteria Biosynthetic Diversity.</title>
        <authorList>
            <person name="Kalkreuter E."/>
            <person name="Kautsar S.A."/>
            <person name="Yang D."/>
            <person name="Bader C.D."/>
            <person name="Teijaro C.N."/>
            <person name="Fluegel L."/>
            <person name="Davis C.M."/>
            <person name="Simpson J.R."/>
            <person name="Lauterbach L."/>
            <person name="Steele A.D."/>
            <person name="Gui C."/>
            <person name="Meng S."/>
            <person name="Li G."/>
            <person name="Viehrig K."/>
            <person name="Ye F."/>
            <person name="Su P."/>
            <person name="Kiefer A.F."/>
            <person name="Nichols A."/>
            <person name="Cepeda A.J."/>
            <person name="Yan W."/>
            <person name="Fan B."/>
            <person name="Jiang Y."/>
            <person name="Adhikari A."/>
            <person name="Zheng C.-J."/>
            <person name="Schuster L."/>
            <person name="Cowan T.M."/>
            <person name="Smanski M.J."/>
            <person name="Chevrette M.G."/>
            <person name="De Carvalho L.P.S."/>
            <person name="Shen B."/>
        </authorList>
    </citation>
    <scope>NUCLEOTIDE SEQUENCE [LARGE SCALE GENOMIC DNA]</scope>
    <source>
        <strain evidence="1 2">NPDC006337</strain>
    </source>
</reference>
<gene>
    <name evidence="1" type="ORF">ABZ508_14120</name>
</gene>
<dbReference type="Proteomes" id="UP001550378">
    <property type="component" value="Unassembled WGS sequence"/>
</dbReference>
<organism evidence="1 2">
    <name type="scientific">Streptomyces lavendulocolor</name>
    <dbReference type="NCBI Taxonomy" id="67316"/>
    <lineage>
        <taxon>Bacteria</taxon>
        <taxon>Bacillati</taxon>
        <taxon>Actinomycetota</taxon>
        <taxon>Actinomycetes</taxon>
        <taxon>Kitasatosporales</taxon>
        <taxon>Streptomycetaceae</taxon>
        <taxon>Streptomyces</taxon>
    </lineage>
</organism>
<name>A0ABV2W4M6_9ACTN</name>
<proteinExistence type="predicted"/>
<sequence length="187" mass="20081">MNHPDSHPVLLKPYTHLAPEDGMCLMEYVSVLAGTEFSDHPACTDALLGALARAVNDAMSDQGRCELLALASALAESGPERPGEDRITYHCWDAVAAASPPGSAAQRRARRRRDTALAPHAAARRAEGVLRWVRVHGPARRAVETAVRTLAALPPGEADRSLYRLLACCIEEARGHTAKHVRPAVSA</sequence>
<protein>
    <submittedName>
        <fullName evidence="1">Uncharacterized protein</fullName>
    </submittedName>
</protein>
<accession>A0ABV2W4M6</accession>
<dbReference type="EMBL" id="JBEXZR010000010">
    <property type="protein sequence ID" value="MEU0708484.1"/>
    <property type="molecule type" value="Genomic_DNA"/>
</dbReference>
<evidence type="ECO:0000313" key="2">
    <source>
        <dbReference type="Proteomes" id="UP001550378"/>
    </source>
</evidence>